<dbReference type="EMBL" id="CAJPWZ010000188">
    <property type="protein sequence ID" value="CAG2187855.1"/>
    <property type="molecule type" value="Genomic_DNA"/>
</dbReference>
<evidence type="ECO:0000313" key="3">
    <source>
        <dbReference type="EMBL" id="CAG2187855.1"/>
    </source>
</evidence>
<name>A0A8S3PYS0_MYTED</name>
<accession>A0A8S3PYS0</accession>
<sequence length="294" mass="34317">MQQGDSDYIIAEGVDFVKVKEKVVDLKCLQKEQSREDVLAIKHEMQSFTNRIRVLESDLDNNQAQLIKVEREKKLYKTENSKLKQTCKTNAFISTMKTFWLQTLERSFFPPGMPMSGYFSATIEPSDPDLHIILTKLSKELSKKEKYLATSLARRGKKKTRKTPNTFLQSLWEKEKRRSNGRTNLDIWFHGIMKEINRQDLINRFHEMAQSTMIQRPSKLKKPKMSSTSLRSPGHHKSFERRKRRRFNSGPGTFGIAHTDSDQSSGFGDMEEESESSFTQFQILNKQMQKCRLH</sequence>
<evidence type="ECO:0000313" key="4">
    <source>
        <dbReference type="Proteomes" id="UP000683360"/>
    </source>
</evidence>
<dbReference type="AlphaFoldDB" id="A0A8S3PYS0"/>
<proteinExistence type="predicted"/>
<dbReference type="OrthoDB" id="10643299at2759"/>
<gene>
    <name evidence="3" type="ORF">MEDL_3294</name>
</gene>
<keyword evidence="4" id="KW-1185">Reference proteome</keyword>
<organism evidence="3 4">
    <name type="scientific">Mytilus edulis</name>
    <name type="common">Blue mussel</name>
    <dbReference type="NCBI Taxonomy" id="6550"/>
    <lineage>
        <taxon>Eukaryota</taxon>
        <taxon>Metazoa</taxon>
        <taxon>Spiralia</taxon>
        <taxon>Lophotrochozoa</taxon>
        <taxon>Mollusca</taxon>
        <taxon>Bivalvia</taxon>
        <taxon>Autobranchia</taxon>
        <taxon>Pteriomorphia</taxon>
        <taxon>Mytilida</taxon>
        <taxon>Mytiloidea</taxon>
        <taxon>Mytilidae</taxon>
        <taxon>Mytilinae</taxon>
        <taxon>Mytilus</taxon>
    </lineage>
</organism>
<comment type="caution">
    <text evidence="3">The sequence shown here is derived from an EMBL/GenBank/DDBJ whole genome shotgun (WGS) entry which is preliminary data.</text>
</comment>
<evidence type="ECO:0000256" key="1">
    <source>
        <dbReference type="SAM" id="Coils"/>
    </source>
</evidence>
<feature type="coiled-coil region" evidence="1">
    <location>
        <begin position="45"/>
        <end position="86"/>
    </location>
</feature>
<dbReference type="Proteomes" id="UP000683360">
    <property type="component" value="Unassembled WGS sequence"/>
</dbReference>
<reference evidence="3" key="1">
    <citation type="submission" date="2021-03" db="EMBL/GenBank/DDBJ databases">
        <authorList>
            <person name="Bekaert M."/>
        </authorList>
    </citation>
    <scope>NUCLEOTIDE SEQUENCE</scope>
</reference>
<protein>
    <submittedName>
        <fullName evidence="3">Uncharacterized protein</fullName>
    </submittedName>
</protein>
<evidence type="ECO:0000256" key="2">
    <source>
        <dbReference type="SAM" id="MobiDB-lite"/>
    </source>
</evidence>
<feature type="compositionally biased region" description="Basic residues" evidence="2">
    <location>
        <begin position="233"/>
        <end position="247"/>
    </location>
</feature>
<feature type="region of interest" description="Disordered" evidence="2">
    <location>
        <begin position="213"/>
        <end position="279"/>
    </location>
</feature>
<keyword evidence="1" id="KW-0175">Coiled coil</keyword>